<dbReference type="AlphaFoldDB" id="A0AAW0TBI5"/>
<organism evidence="1 2">
    <name type="scientific">Scylla paramamosain</name>
    <name type="common">Mud crab</name>
    <dbReference type="NCBI Taxonomy" id="85552"/>
    <lineage>
        <taxon>Eukaryota</taxon>
        <taxon>Metazoa</taxon>
        <taxon>Ecdysozoa</taxon>
        <taxon>Arthropoda</taxon>
        <taxon>Crustacea</taxon>
        <taxon>Multicrustacea</taxon>
        <taxon>Malacostraca</taxon>
        <taxon>Eumalacostraca</taxon>
        <taxon>Eucarida</taxon>
        <taxon>Decapoda</taxon>
        <taxon>Pleocyemata</taxon>
        <taxon>Brachyura</taxon>
        <taxon>Eubrachyura</taxon>
        <taxon>Portunoidea</taxon>
        <taxon>Portunidae</taxon>
        <taxon>Portuninae</taxon>
        <taxon>Scylla</taxon>
    </lineage>
</organism>
<gene>
    <name evidence="1" type="ORF">O3P69_014301</name>
</gene>
<dbReference type="SUPFAM" id="SSF53098">
    <property type="entry name" value="Ribonuclease H-like"/>
    <property type="match status" value="1"/>
</dbReference>
<proteinExistence type="predicted"/>
<name>A0AAW0TBI5_SCYPA</name>
<evidence type="ECO:0000313" key="1">
    <source>
        <dbReference type="EMBL" id="KAK8384638.1"/>
    </source>
</evidence>
<dbReference type="Gene3D" id="3.30.420.10">
    <property type="entry name" value="Ribonuclease H-like superfamily/Ribonuclease H"/>
    <property type="match status" value="1"/>
</dbReference>
<protein>
    <submittedName>
        <fullName evidence="1">Uncharacterized protein</fullName>
    </submittedName>
</protein>
<sequence>MNQLLGDKFQSFDSDLFMQLFYQRLPPAIQLGLFSVKDKLSPEEFASLADDFMATISPIPTSVAAITTKQDKPQLSHLRDFVSNLRWKLITSSNNSLPASKALCAVEEMRQHAFMAMAQVTEPDSVVYYTDGSADPDSGRTGAAAITRGAETELVAILLALEHAQHRRERTVVLHTDSRTGLQALQQPYPSDNVGLVTAILGSLQSLAAQGRRTELVAIHLALEYAQHRPERSVVFHIDPITVLQALEQPYSSDNVGLVTIVLGSLQSLAAQARLDEPIGLQIEHRRLREDSLTPIS</sequence>
<evidence type="ECO:0000313" key="2">
    <source>
        <dbReference type="Proteomes" id="UP001487740"/>
    </source>
</evidence>
<comment type="caution">
    <text evidence="1">The sequence shown here is derived from an EMBL/GenBank/DDBJ whole genome shotgun (WGS) entry which is preliminary data.</text>
</comment>
<dbReference type="GO" id="GO:0003676">
    <property type="term" value="F:nucleic acid binding"/>
    <property type="evidence" value="ECO:0007669"/>
    <property type="project" value="InterPro"/>
</dbReference>
<dbReference type="InterPro" id="IPR012337">
    <property type="entry name" value="RNaseH-like_sf"/>
</dbReference>
<keyword evidence="2" id="KW-1185">Reference proteome</keyword>
<reference evidence="1 2" key="1">
    <citation type="submission" date="2023-03" db="EMBL/GenBank/DDBJ databases">
        <title>High-quality genome of Scylla paramamosain provides insights in environmental adaptation.</title>
        <authorList>
            <person name="Zhang L."/>
        </authorList>
    </citation>
    <scope>NUCLEOTIDE SEQUENCE [LARGE SCALE GENOMIC DNA]</scope>
    <source>
        <strain evidence="1">LZ_2023a</strain>
        <tissue evidence="1">Muscle</tissue>
    </source>
</reference>
<dbReference type="EMBL" id="JARAKH010000034">
    <property type="protein sequence ID" value="KAK8384638.1"/>
    <property type="molecule type" value="Genomic_DNA"/>
</dbReference>
<dbReference type="Proteomes" id="UP001487740">
    <property type="component" value="Unassembled WGS sequence"/>
</dbReference>
<accession>A0AAW0TBI5</accession>
<dbReference type="InterPro" id="IPR036397">
    <property type="entry name" value="RNaseH_sf"/>
</dbReference>